<dbReference type="Pfam" id="PF00583">
    <property type="entry name" value="Acetyltransf_1"/>
    <property type="match status" value="1"/>
</dbReference>
<dbReference type="AlphaFoldDB" id="A0A7X4YRD5"/>
<dbReference type="CDD" id="cd04301">
    <property type="entry name" value="NAT_SF"/>
    <property type="match status" value="1"/>
</dbReference>
<feature type="domain" description="N-acetyltransferase" evidence="1">
    <location>
        <begin position="2"/>
        <end position="172"/>
    </location>
</feature>
<dbReference type="OrthoDB" id="1895809at2"/>
<sequence length="180" mass="20071">MLEINELAPSDMEHAEELFRRCIPYAFEEEGLVGFHEEIQQELVGKRHRMHDAFTTGTAVRFLVARMNDTIVGIVSSGPCNADIVKCAGERLKHVCEIGSIYVLPDLQGQGIASALIHAMAGRLAERGIDRFCLDSGFRKAQAKWMHKFGPPCATVQDYWGPGSVHMIWDCSVADFAIHR</sequence>
<dbReference type="Gene3D" id="3.40.630.30">
    <property type="match status" value="1"/>
</dbReference>
<dbReference type="InterPro" id="IPR016181">
    <property type="entry name" value="Acyl_CoA_acyltransferase"/>
</dbReference>
<keyword evidence="3" id="KW-1185">Reference proteome</keyword>
<proteinExistence type="predicted"/>
<name>A0A7X4YRD5_9BACL</name>
<dbReference type="InterPro" id="IPR000182">
    <property type="entry name" value="GNAT_dom"/>
</dbReference>
<evidence type="ECO:0000259" key="1">
    <source>
        <dbReference type="PROSITE" id="PS51186"/>
    </source>
</evidence>
<dbReference type="Proteomes" id="UP000558113">
    <property type="component" value="Unassembled WGS sequence"/>
</dbReference>
<comment type="caution">
    <text evidence="2">The sequence shown here is derived from an EMBL/GenBank/DDBJ whole genome shotgun (WGS) entry which is preliminary data.</text>
</comment>
<dbReference type="PROSITE" id="PS51186">
    <property type="entry name" value="GNAT"/>
    <property type="match status" value="1"/>
</dbReference>
<dbReference type="EMBL" id="JAAAMU010000006">
    <property type="protein sequence ID" value="NBC70221.1"/>
    <property type="molecule type" value="Genomic_DNA"/>
</dbReference>
<dbReference type="GO" id="GO:0016747">
    <property type="term" value="F:acyltransferase activity, transferring groups other than amino-acyl groups"/>
    <property type="evidence" value="ECO:0007669"/>
    <property type="project" value="InterPro"/>
</dbReference>
<dbReference type="RefSeq" id="WP_161698916.1">
    <property type="nucleotide sequence ID" value="NZ_JAAAMU010000006.1"/>
</dbReference>
<keyword evidence="2" id="KW-0808">Transferase</keyword>
<accession>A0A7X4YRD5</accession>
<dbReference type="SUPFAM" id="SSF55729">
    <property type="entry name" value="Acyl-CoA N-acyltransferases (Nat)"/>
    <property type="match status" value="1"/>
</dbReference>
<reference evidence="2 3" key="1">
    <citation type="submission" date="2020-01" db="EMBL/GenBank/DDBJ databases">
        <title>Paenibacillus soybeanensis sp. nov. isolated from the nodules of soybean (Glycine max(L.) Merr).</title>
        <authorList>
            <person name="Wang H."/>
        </authorList>
    </citation>
    <scope>NUCLEOTIDE SEQUENCE [LARGE SCALE GENOMIC DNA]</scope>
    <source>
        <strain evidence="2 3">DSM 23054</strain>
    </source>
</reference>
<organism evidence="2 3">
    <name type="scientific">Paenibacillus sacheonensis</name>
    <dbReference type="NCBI Taxonomy" id="742054"/>
    <lineage>
        <taxon>Bacteria</taxon>
        <taxon>Bacillati</taxon>
        <taxon>Bacillota</taxon>
        <taxon>Bacilli</taxon>
        <taxon>Bacillales</taxon>
        <taxon>Paenibacillaceae</taxon>
        <taxon>Paenibacillus</taxon>
    </lineage>
</organism>
<evidence type="ECO:0000313" key="2">
    <source>
        <dbReference type="EMBL" id="NBC70221.1"/>
    </source>
</evidence>
<gene>
    <name evidence="2" type="ORF">GT003_14575</name>
</gene>
<evidence type="ECO:0000313" key="3">
    <source>
        <dbReference type="Proteomes" id="UP000558113"/>
    </source>
</evidence>
<protein>
    <submittedName>
        <fullName evidence="2">GNAT family N-acetyltransferase</fullName>
    </submittedName>
</protein>